<dbReference type="CDD" id="cd14066">
    <property type="entry name" value="STKc_IRAK"/>
    <property type="match status" value="1"/>
</dbReference>
<dbReference type="PANTHER" id="PTHR47989:SF24">
    <property type="entry name" value="CALCIUM_CALMODULIN-REGULATED RECEPTOR-LIKE KINASE 1 ISOFORM X1"/>
    <property type="match status" value="1"/>
</dbReference>
<dbReference type="FunFam" id="1.10.510.10:FF:000495">
    <property type="entry name" value="calcium/calmodulin-regulated receptor-like kinase 1"/>
    <property type="match status" value="1"/>
</dbReference>
<evidence type="ECO:0000256" key="7">
    <source>
        <dbReference type="RuleBase" id="RU000304"/>
    </source>
</evidence>
<comment type="similarity">
    <text evidence="7">Belongs to the protein kinase superfamily.</text>
</comment>
<keyword evidence="5 6" id="KW-0067">ATP-binding</keyword>
<evidence type="ECO:0000256" key="1">
    <source>
        <dbReference type="ARBA" id="ARBA00022527"/>
    </source>
</evidence>
<evidence type="ECO:0000259" key="9">
    <source>
        <dbReference type="PROSITE" id="PS50011"/>
    </source>
</evidence>
<feature type="transmembrane region" description="Helical" evidence="8">
    <location>
        <begin position="6"/>
        <end position="34"/>
    </location>
</feature>
<dbReference type="GO" id="GO:0004672">
    <property type="term" value="F:protein kinase activity"/>
    <property type="evidence" value="ECO:0000318"/>
    <property type="project" value="GO_Central"/>
</dbReference>
<dbReference type="Gene3D" id="1.10.510.10">
    <property type="entry name" value="Transferase(Phosphotransferase) domain 1"/>
    <property type="match status" value="1"/>
</dbReference>
<keyword evidence="4 10" id="KW-0418">Kinase</keyword>
<dbReference type="SMART" id="SM00220">
    <property type="entry name" value="S_TKc"/>
    <property type="match status" value="1"/>
</dbReference>
<organism evidence="10 11">
    <name type="scientific">Zostera marina</name>
    <name type="common">Eelgrass</name>
    <dbReference type="NCBI Taxonomy" id="29655"/>
    <lineage>
        <taxon>Eukaryota</taxon>
        <taxon>Viridiplantae</taxon>
        <taxon>Streptophyta</taxon>
        <taxon>Embryophyta</taxon>
        <taxon>Tracheophyta</taxon>
        <taxon>Spermatophyta</taxon>
        <taxon>Magnoliopsida</taxon>
        <taxon>Liliopsida</taxon>
        <taxon>Zosteraceae</taxon>
        <taxon>Zostera</taxon>
    </lineage>
</organism>
<comment type="caution">
    <text evidence="10">The sequence shown here is derived from an EMBL/GenBank/DDBJ whole genome shotgun (WGS) entry which is preliminary data.</text>
</comment>
<evidence type="ECO:0000256" key="3">
    <source>
        <dbReference type="ARBA" id="ARBA00022741"/>
    </source>
</evidence>
<evidence type="ECO:0000256" key="4">
    <source>
        <dbReference type="ARBA" id="ARBA00022777"/>
    </source>
</evidence>
<sequence>MKSSVGLIIGLSVGFVIGSLLAAGAVFFCLYFLYSQSNRKRRNARTQSGLPFRNNVVDSSSVLSDSTSAQGSPNALSDIIKRKKDLVSFSGVLKYSYKDLKKATGNFTTIIGEGAFGKVYDAAFPSGERFAVKELSEGSKQGEQEFQTEVMLLGRLHHRNLVNLMGYCAEKGKKMLVYAYMSNGSLASHLYNDCKPLVWNMRICIALDVAKGMEYLHDGANPPVVHRDIKSSNILLDDSMGARVSDFGLSKEEMGKQKVTKIRGTYGYLDPEYMLTKKYNKKSDVYSFGVLLFELITARNPQQGLMEYVQLASMNNEEAGWEEIVDPHLDGNYDAHELNELAALALRCLDSLPKKRPTMRQIVQVLSNMNQRMKYRCNHRHHRDFSLTTLDSENTEPDANNEIEISENNHQIQIHSC</sequence>
<reference evidence="11" key="1">
    <citation type="journal article" date="2016" name="Nature">
        <title>The genome of the seagrass Zostera marina reveals angiosperm adaptation to the sea.</title>
        <authorList>
            <person name="Olsen J.L."/>
            <person name="Rouze P."/>
            <person name="Verhelst B."/>
            <person name="Lin Y.-C."/>
            <person name="Bayer T."/>
            <person name="Collen J."/>
            <person name="Dattolo E."/>
            <person name="De Paoli E."/>
            <person name="Dittami S."/>
            <person name="Maumus F."/>
            <person name="Michel G."/>
            <person name="Kersting A."/>
            <person name="Lauritano C."/>
            <person name="Lohaus R."/>
            <person name="Toepel M."/>
            <person name="Tonon T."/>
            <person name="Vanneste K."/>
            <person name="Amirebrahimi M."/>
            <person name="Brakel J."/>
            <person name="Bostroem C."/>
            <person name="Chovatia M."/>
            <person name="Grimwood J."/>
            <person name="Jenkins J.W."/>
            <person name="Jueterbock A."/>
            <person name="Mraz A."/>
            <person name="Stam W.T."/>
            <person name="Tice H."/>
            <person name="Bornberg-Bauer E."/>
            <person name="Green P.J."/>
            <person name="Pearson G.A."/>
            <person name="Procaccini G."/>
            <person name="Duarte C.M."/>
            <person name="Schmutz J."/>
            <person name="Reusch T.B.H."/>
            <person name="Van de Peer Y."/>
        </authorList>
    </citation>
    <scope>NUCLEOTIDE SEQUENCE [LARGE SCALE GENOMIC DNA]</scope>
    <source>
        <strain evidence="11">cv. Finnish</strain>
    </source>
</reference>
<keyword evidence="8" id="KW-0472">Membrane</keyword>
<dbReference type="EMBL" id="LFYR01001192">
    <property type="protein sequence ID" value="KMZ64037.1"/>
    <property type="molecule type" value="Genomic_DNA"/>
</dbReference>
<dbReference type="SUPFAM" id="SSF56112">
    <property type="entry name" value="Protein kinase-like (PK-like)"/>
    <property type="match status" value="1"/>
</dbReference>
<evidence type="ECO:0000256" key="6">
    <source>
        <dbReference type="PROSITE-ProRule" id="PRU10141"/>
    </source>
</evidence>
<proteinExistence type="inferred from homology"/>
<dbReference type="AlphaFoldDB" id="A0A0K9P741"/>
<evidence type="ECO:0000313" key="10">
    <source>
        <dbReference type="EMBL" id="KMZ64037.1"/>
    </source>
</evidence>
<dbReference type="Gene3D" id="3.30.200.20">
    <property type="entry name" value="Phosphorylase Kinase, domain 1"/>
    <property type="match status" value="1"/>
</dbReference>
<evidence type="ECO:0000256" key="8">
    <source>
        <dbReference type="SAM" id="Phobius"/>
    </source>
</evidence>
<keyword evidence="2" id="KW-0808">Transferase</keyword>
<feature type="binding site" evidence="6">
    <location>
        <position position="133"/>
    </location>
    <ligand>
        <name>ATP</name>
        <dbReference type="ChEBI" id="CHEBI:30616"/>
    </ligand>
</feature>
<keyword evidence="1 7" id="KW-0723">Serine/threonine-protein kinase</keyword>
<keyword evidence="8" id="KW-0812">Transmembrane</keyword>
<dbReference type="GO" id="GO:0007165">
    <property type="term" value="P:signal transduction"/>
    <property type="evidence" value="ECO:0000318"/>
    <property type="project" value="GO_Central"/>
</dbReference>
<dbReference type="InterPro" id="IPR017441">
    <property type="entry name" value="Protein_kinase_ATP_BS"/>
</dbReference>
<dbReference type="FunFam" id="3.30.200.20:FF:000178">
    <property type="entry name" value="serine/threonine-protein kinase PBS1-like"/>
    <property type="match status" value="1"/>
</dbReference>
<dbReference type="InterPro" id="IPR001245">
    <property type="entry name" value="Ser-Thr/Tyr_kinase_cat_dom"/>
</dbReference>
<dbReference type="PROSITE" id="PS00108">
    <property type="entry name" value="PROTEIN_KINASE_ST"/>
    <property type="match status" value="1"/>
</dbReference>
<name>A0A0K9P741_ZOSMR</name>
<keyword evidence="8" id="KW-1133">Transmembrane helix</keyword>
<dbReference type="Pfam" id="PF07714">
    <property type="entry name" value="PK_Tyr_Ser-Thr"/>
    <property type="match status" value="1"/>
</dbReference>
<dbReference type="InterPro" id="IPR000719">
    <property type="entry name" value="Prot_kinase_dom"/>
</dbReference>
<dbReference type="GO" id="GO:0004674">
    <property type="term" value="F:protein serine/threonine kinase activity"/>
    <property type="evidence" value="ECO:0007669"/>
    <property type="project" value="UniProtKB-KW"/>
</dbReference>
<keyword evidence="3 6" id="KW-0547">Nucleotide-binding</keyword>
<protein>
    <submittedName>
        <fullName evidence="10">Protein kinase family protein</fullName>
    </submittedName>
</protein>
<dbReference type="OrthoDB" id="4062651at2759"/>
<evidence type="ECO:0000256" key="2">
    <source>
        <dbReference type="ARBA" id="ARBA00022679"/>
    </source>
</evidence>
<evidence type="ECO:0000256" key="5">
    <source>
        <dbReference type="ARBA" id="ARBA00022840"/>
    </source>
</evidence>
<dbReference type="InterPro" id="IPR008271">
    <property type="entry name" value="Ser/Thr_kinase_AS"/>
</dbReference>
<gene>
    <name evidence="10" type="ORF">ZOSMA_389G00100</name>
</gene>
<accession>A0A0K9P741</accession>
<keyword evidence="11" id="KW-1185">Reference proteome</keyword>
<evidence type="ECO:0000313" key="11">
    <source>
        <dbReference type="Proteomes" id="UP000036987"/>
    </source>
</evidence>
<dbReference type="PANTHER" id="PTHR47989">
    <property type="entry name" value="OS01G0750732 PROTEIN"/>
    <property type="match status" value="1"/>
</dbReference>
<dbReference type="GO" id="GO:0005524">
    <property type="term" value="F:ATP binding"/>
    <property type="evidence" value="ECO:0007669"/>
    <property type="project" value="UniProtKB-UniRule"/>
</dbReference>
<feature type="domain" description="Protein kinase" evidence="9">
    <location>
        <begin position="105"/>
        <end position="373"/>
    </location>
</feature>
<dbReference type="STRING" id="29655.A0A0K9P741"/>
<dbReference type="Proteomes" id="UP000036987">
    <property type="component" value="Unassembled WGS sequence"/>
</dbReference>
<dbReference type="PROSITE" id="PS50011">
    <property type="entry name" value="PROTEIN_KINASE_DOM"/>
    <property type="match status" value="1"/>
</dbReference>
<dbReference type="InterPro" id="IPR011009">
    <property type="entry name" value="Kinase-like_dom_sf"/>
</dbReference>
<dbReference type="GO" id="GO:0005886">
    <property type="term" value="C:plasma membrane"/>
    <property type="evidence" value="ECO:0000318"/>
    <property type="project" value="GO_Central"/>
</dbReference>
<dbReference type="OMA" id="CWDLRVH"/>
<dbReference type="PROSITE" id="PS00107">
    <property type="entry name" value="PROTEIN_KINASE_ATP"/>
    <property type="match status" value="1"/>
</dbReference>